<gene>
    <name evidence="4" type="ORF">N783_14985</name>
</gene>
<comment type="similarity">
    <text evidence="1">Belongs to the Nudix hydrolase family.</text>
</comment>
<accession>A0A0A5HNK9</accession>
<dbReference type="AlphaFoldDB" id="A0A0A5HNK9"/>
<dbReference type="InterPro" id="IPR020084">
    <property type="entry name" value="NUDIX_hydrolase_CS"/>
</dbReference>
<keyword evidence="2" id="KW-0378">Hydrolase</keyword>
<evidence type="ECO:0000256" key="1">
    <source>
        <dbReference type="ARBA" id="ARBA00005582"/>
    </source>
</evidence>
<evidence type="ECO:0000313" key="5">
    <source>
        <dbReference type="Proteomes" id="UP000030403"/>
    </source>
</evidence>
<dbReference type="InterPro" id="IPR000086">
    <property type="entry name" value="NUDIX_hydrolase_dom"/>
</dbReference>
<dbReference type="GO" id="GO:0016787">
    <property type="term" value="F:hydrolase activity"/>
    <property type="evidence" value="ECO:0007669"/>
    <property type="project" value="UniProtKB-KW"/>
</dbReference>
<dbReference type="CDD" id="cd04686">
    <property type="entry name" value="NUDIX_Hydrolase"/>
    <property type="match status" value="1"/>
</dbReference>
<proteinExistence type="inferred from homology"/>
<dbReference type="SUPFAM" id="SSF55811">
    <property type="entry name" value="Nudix"/>
    <property type="match status" value="1"/>
</dbReference>
<dbReference type="InterPro" id="IPR015797">
    <property type="entry name" value="NUDIX_hydrolase-like_dom_sf"/>
</dbReference>
<dbReference type="Proteomes" id="UP000030403">
    <property type="component" value="Unassembled WGS sequence"/>
</dbReference>
<dbReference type="RefSeq" id="WP_027446991.1">
    <property type="nucleotide sequence ID" value="NZ_AULJ01000045.1"/>
</dbReference>
<dbReference type="OrthoDB" id="369191at2"/>
<dbReference type="PANTHER" id="PTHR43736:SF1">
    <property type="entry name" value="DIHYDRONEOPTERIN TRIPHOSPHATE DIPHOSPHATASE"/>
    <property type="match status" value="1"/>
</dbReference>
<protein>
    <submittedName>
        <fullName evidence="4">DNA mismatch repair protein MutT</fullName>
    </submittedName>
</protein>
<keyword evidence="5" id="KW-1185">Reference proteome</keyword>
<evidence type="ECO:0000313" key="4">
    <source>
        <dbReference type="EMBL" id="KGX85227.1"/>
    </source>
</evidence>
<dbReference type="Gene3D" id="3.90.79.10">
    <property type="entry name" value="Nucleoside Triphosphate Pyrophosphohydrolase"/>
    <property type="match status" value="1"/>
</dbReference>
<organism evidence="4 5">
    <name type="scientific">Pontibacillus marinus BH030004 = DSM 16465</name>
    <dbReference type="NCBI Taxonomy" id="1385511"/>
    <lineage>
        <taxon>Bacteria</taxon>
        <taxon>Bacillati</taxon>
        <taxon>Bacillota</taxon>
        <taxon>Bacilli</taxon>
        <taxon>Bacillales</taxon>
        <taxon>Bacillaceae</taxon>
        <taxon>Pontibacillus</taxon>
    </lineage>
</organism>
<dbReference type="Pfam" id="PF00293">
    <property type="entry name" value="NUDIX"/>
    <property type="match status" value="1"/>
</dbReference>
<feature type="domain" description="Nudix hydrolase" evidence="3">
    <location>
        <begin position="6"/>
        <end position="144"/>
    </location>
</feature>
<comment type="caution">
    <text evidence="4">The sequence shown here is derived from an EMBL/GenBank/DDBJ whole genome shotgun (WGS) entry which is preliminary data.</text>
</comment>
<dbReference type="PROSITE" id="PS00893">
    <property type="entry name" value="NUDIX_BOX"/>
    <property type="match status" value="1"/>
</dbReference>
<dbReference type="PANTHER" id="PTHR43736">
    <property type="entry name" value="ADP-RIBOSE PYROPHOSPHATASE"/>
    <property type="match status" value="1"/>
</dbReference>
<dbReference type="PROSITE" id="PS51462">
    <property type="entry name" value="NUDIX"/>
    <property type="match status" value="1"/>
</dbReference>
<name>A0A0A5HNK9_9BACI</name>
<dbReference type="STRING" id="1385511.GCA_000425225_03391"/>
<sequence length="162" mass="18750">MERYKNYHRAFGVYGICVQQGKLLVIDKNGGPYINRFDLPGGSLEEGESLVSALHREFEEETGASIHVKNLIGTSDFFVKWDWEPYTHVHHIAVFYHIDVIGELDQNPTQFEGQDSTGVRWISQNQMSEETSSPLVLKAMKWMFSNEFNFNAEVYNNWIVKK</sequence>
<reference evidence="4 5" key="1">
    <citation type="submission" date="2013-08" db="EMBL/GenBank/DDBJ databases">
        <authorList>
            <person name="Huang J."/>
            <person name="Wang G."/>
        </authorList>
    </citation>
    <scope>NUCLEOTIDE SEQUENCE [LARGE SCALE GENOMIC DNA]</scope>
    <source>
        <strain evidence="4 5">BH030004</strain>
    </source>
</reference>
<dbReference type="eggNOG" id="COG1051">
    <property type="taxonomic scope" value="Bacteria"/>
</dbReference>
<evidence type="ECO:0000259" key="3">
    <source>
        <dbReference type="PROSITE" id="PS51462"/>
    </source>
</evidence>
<evidence type="ECO:0000256" key="2">
    <source>
        <dbReference type="ARBA" id="ARBA00022801"/>
    </source>
</evidence>
<dbReference type="EMBL" id="AVPF01000042">
    <property type="protein sequence ID" value="KGX85227.1"/>
    <property type="molecule type" value="Genomic_DNA"/>
</dbReference>